<evidence type="ECO:0000313" key="4">
    <source>
        <dbReference type="EMBL" id="GGH56724.1"/>
    </source>
</evidence>
<dbReference type="GO" id="GO:0016810">
    <property type="term" value="F:hydrolase activity, acting on carbon-nitrogen (but not peptide) bonds"/>
    <property type="evidence" value="ECO:0007669"/>
    <property type="project" value="InterPro"/>
</dbReference>
<reference evidence="4" key="1">
    <citation type="journal article" date="2014" name="Int. J. Syst. Evol. Microbiol.">
        <title>Complete genome sequence of Corynebacterium casei LMG S-19264T (=DSM 44701T), isolated from a smear-ripened cheese.</title>
        <authorList>
            <consortium name="US DOE Joint Genome Institute (JGI-PGF)"/>
            <person name="Walter F."/>
            <person name="Albersmeier A."/>
            <person name="Kalinowski J."/>
            <person name="Ruckert C."/>
        </authorList>
    </citation>
    <scope>NUCLEOTIDE SEQUENCE</scope>
    <source>
        <strain evidence="4">CGMCC 1.15290</strain>
    </source>
</reference>
<evidence type="ECO:0000259" key="3">
    <source>
        <dbReference type="PROSITE" id="PS51677"/>
    </source>
</evidence>
<evidence type="ECO:0000313" key="5">
    <source>
        <dbReference type="Proteomes" id="UP000627292"/>
    </source>
</evidence>
<dbReference type="InterPro" id="IPR011330">
    <property type="entry name" value="Glyco_hydro/deAcase_b/a-brl"/>
</dbReference>
<keyword evidence="2" id="KW-0732">Signal</keyword>
<dbReference type="Gene3D" id="3.20.20.370">
    <property type="entry name" value="Glycoside hydrolase/deacetylase"/>
    <property type="match status" value="1"/>
</dbReference>
<feature type="domain" description="NodB homology" evidence="3">
    <location>
        <begin position="52"/>
        <end position="262"/>
    </location>
</feature>
<comment type="subcellular location">
    <subcellularLocation>
        <location evidence="1">Secreted</location>
    </subcellularLocation>
</comment>
<dbReference type="PANTHER" id="PTHR34216">
    <property type="match status" value="1"/>
</dbReference>
<comment type="caution">
    <text evidence="4">The sequence shown here is derived from an EMBL/GenBank/DDBJ whole genome shotgun (WGS) entry which is preliminary data.</text>
</comment>
<dbReference type="Pfam" id="PF01522">
    <property type="entry name" value="Polysacc_deac_1"/>
    <property type="match status" value="1"/>
</dbReference>
<evidence type="ECO:0000256" key="1">
    <source>
        <dbReference type="ARBA" id="ARBA00004613"/>
    </source>
</evidence>
<dbReference type="EMBL" id="BMIB01000001">
    <property type="protein sequence ID" value="GGH56724.1"/>
    <property type="molecule type" value="Genomic_DNA"/>
</dbReference>
<dbReference type="GO" id="GO:0005975">
    <property type="term" value="P:carbohydrate metabolic process"/>
    <property type="evidence" value="ECO:0007669"/>
    <property type="project" value="InterPro"/>
</dbReference>
<dbReference type="AlphaFoldDB" id="A0A917MPK9"/>
<gene>
    <name evidence="4" type="ORF">GCM10011379_00630</name>
</gene>
<dbReference type="InterPro" id="IPR051398">
    <property type="entry name" value="Polysacch_Deacetylase"/>
</dbReference>
<dbReference type="Proteomes" id="UP000627292">
    <property type="component" value="Unassembled WGS sequence"/>
</dbReference>
<dbReference type="GO" id="GO:0005576">
    <property type="term" value="C:extracellular region"/>
    <property type="evidence" value="ECO:0007669"/>
    <property type="project" value="UniProtKB-SubCell"/>
</dbReference>
<reference evidence="4" key="2">
    <citation type="submission" date="2020-09" db="EMBL/GenBank/DDBJ databases">
        <authorList>
            <person name="Sun Q."/>
            <person name="Zhou Y."/>
        </authorList>
    </citation>
    <scope>NUCLEOTIDE SEQUENCE</scope>
    <source>
        <strain evidence="4">CGMCC 1.15290</strain>
    </source>
</reference>
<dbReference type="PROSITE" id="PS51677">
    <property type="entry name" value="NODB"/>
    <property type="match status" value="1"/>
</dbReference>
<keyword evidence="5" id="KW-1185">Reference proteome</keyword>
<dbReference type="InterPro" id="IPR002509">
    <property type="entry name" value="NODB_dom"/>
</dbReference>
<evidence type="ECO:0000256" key="2">
    <source>
        <dbReference type="ARBA" id="ARBA00022729"/>
    </source>
</evidence>
<accession>A0A917MPK9</accession>
<protein>
    <recommendedName>
        <fullName evidence="3">NodB homology domain-containing protein</fullName>
    </recommendedName>
</protein>
<name>A0A917MPK9_9BACT</name>
<sequence length="262" mass="30788">MYHAVTLENHEACGHVHVPYGAFAAQLQWLYENGYETITVSEIGDPRQSEAKKVVLTFDDGYYSLYHLVTPLLKRYRFSATLFLTTYPVGAASYDVLPALEKEFPEGDRPLTWQELEEMEHSCWDIQAHGHQHLVHNTLGLHALTAEIEKSKTVIERHLNKAVRFYAFPYGRYNHPCLRITRELGFVKVFTVQPALARFSSNRFRMPRIEVNRYVTMEQFAHKVCTGFGSRGEQLRWFVLQFVYRNVKWKDRIRAIYRKIRK</sequence>
<proteinExistence type="predicted"/>
<dbReference type="SUPFAM" id="SSF88713">
    <property type="entry name" value="Glycoside hydrolase/deacetylase"/>
    <property type="match status" value="1"/>
</dbReference>
<dbReference type="CDD" id="cd10918">
    <property type="entry name" value="CE4_NodB_like_5s_6s"/>
    <property type="match status" value="1"/>
</dbReference>
<organism evidence="4 5">
    <name type="scientific">Filimonas zeae</name>
    <dbReference type="NCBI Taxonomy" id="1737353"/>
    <lineage>
        <taxon>Bacteria</taxon>
        <taxon>Pseudomonadati</taxon>
        <taxon>Bacteroidota</taxon>
        <taxon>Chitinophagia</taxon>
        <taxon>Chitinophagales</taxon>
        <taxon>Chitinophagaceae</taxon>
        <taxon>Filimonas</taxon>
    </lineage>
</organism>
<dbReference type="PANTHER" id="PTHR34216:SF3">
    <property type="entry name" value="POLY-BETA-1,6-N-ACETYL-D-GLUCOSAMINE N-DEACETYLASE"/>
    <property type="match status" value="1"/>
</dbReference>